<dbReference type="KEGG" id="lhi:JP39_12085"/>
<dbReference type="InterPro" id="IPR010982">
    <property type="entry name" value="Lambda_DNA-bd_dom_sf"/>
</dbReference>
<dbReference type="RefSeq" id="WP_041499008.1">
    <property type="nucleotide sequence ID" value="NZ_BJDV01000004.1"/>
</dbReference>
<dbReference type="SMART" id="SM00530">
    <property type="entry name" value="HTH_XRE"/>
    <property type="match status" value="1"/>
</dbReference>
<name>A0A0K2LFH0_9LACO</name>
<reference evidence="2 3" key="1">
    <citation type="submission" date="2015-08" db="EMBL/GenBank/DDBJ databases">
        <title>Genomic sequence of Lactobacillus heilongjiangensis DSM 28069, isolated from Chinese traditional pickle.</title>
        <authorList>
            <person name="Jiang X."/>
            <person name="Zheng B."/>
            <person name="Cheng H."/>
        </authorList>
    </citation>
    <scope>NUCLEOTIDE SEQUENCE [LARGE SCALE GENOMIC DNA]</scope>
    <source>
        <strain evidence="2 3">DSM 28069</strain>
    </source>
</reference>
<dbReference type="EMBL" id="CP012559">
    <property type="protein sequence ID" value="ALB30037.1"/>
    <property type="molecule type" value="Genomic_DNA"/>
</dbReference>
<evidence type="ECO:0000313" key="3">
    <source>
        <dbReference type="Proteomes" id="UP000061546"/>
    </source>
</evidence>
<dbReference type="CDD" id="cd00093">
    <property type="entry name" value="HTH_XRE"/>
    <property type="match status" value="1"/>
</dbReference>
<dbReference type="Gene3D" id="1.10.260.40">
    <property type="entry name" value="lambda repressor-like DNA-binding domains"/>
    <property type="match status" value="1"/>
</dbReference>
<dbReference type="Proteomes" id="UP000061546">
    <property type="component" value="Chromosome"/>
</dbReference>
<dbReference type="GO" id="GO:0003677">
    <property type="term" value="F:DNA binding"/>
    <property type="evidence" value="ECO:0007669"/>
    <property type="project" value="InterPro"/>
</dbReference>
<proteinExistence type="predicted"/>
<protein>
    <submittedName>
        <fullName evidence="2">Transcriptional regulator</fullName>
    </submittedName>
</protein>
<organism evidence="2 3">
    <name type="scientific">Companilactobacillus heilongjiangensis</name>
    <dbReference type="NCBI Taxonomy" id="1074467"/>
    <lineage>
        <taxon>Bacteria</taxon>
        <taxon>Bacillati</taxon>
        <taxon>Bacillota</taxon>
        <taxon>Bacilli</taxon>
        <taxon>Lactobacillales</taxon>
        <taxon>Lactobacillaceae</taxon>
        <taxon>Companilactobacillus</taxon>
    </lineage>
</organism>
<sequence length="91" mass="10181">MTTIKFDDFLNKKLENPEFKKGYDSENSKLQSAIALYKAREKAGLTQRELSSIAKVPQSTIARIERGDNTSVDTLDKLARALGKTFKISIS</sequence>
<dbReference type="InterPro" id="IPR001387">
    <property type="entry name" value="Cro/C1-type_HTH"/>
</dbReference>
<feature type="domain" description="HTH cro/C1-type" evidence="1">
    <location>
        <begin position="36"/>
        <end position="89"/>
    </location>
</feature>
<evidence type="ECO:0000313" key="2">
    <source>
        <dbReference type="EMBL" id="ALB30037.1"/>
    </source>
</evidence>
<gene>
    <name evidence="2" type="ORF">JP39_12085</name>
</gene>
<evidence type="ECO:0000259" key="1">
    <source>
        <dbReference type="PROSITE" id="PS50943"/>
    </source>
</evidence>
<dbReference type="SUPFAM" id="SSF47413">
    <property type="entry name" value="lambda repressor-like DNA-binding domains"/>
    <property type="match status" value="1"/>
</dbReference>
<dbReference type="AlphaFoldDB" id="A0A0K2LFH0"/>
<keyword evidence="3" id="KW-1185">Reference proteome</keyword>
<dbReference type="OrthoDB" id="2224162at2"/>
<accession>A0A0K2LFH0</accession>
<dbReference type="PROSITE" id="PS50943">
    <property type="entry name" value="HTH_CROC1"/>
    <property type="match status" value="1"/>
</dbReference>
<dbReference type="Pfam" id="PF01381">
    <property type="entry name" value="HTH_3"/>
    <property type="match status" value="1"/>
</dbReference>